<dbReference type="PANTHER" id="PTHR36156:SF2">
    <property type="entry name" value="CUPIN TYPE-2 DOMAIN-CONTAINING PROTEIN"/>
    <property type="match status" value="1"/>
</dbReference>
<dbReference type="RefSeq" id="WP_179584949.1">
    <property type="nucleotide sequence ID" value="NZ_JACBYR010000001.1"/>
</dbReference>
<dbReference type="Pfam" id="PF07883">
    <property type="entry name" value="Cupin_2"/>
    <property type="match status" value="1"/>
</dbReference>
<organism evidence="2 3">
    <name type="scientific">Pigmentiphaga litoralis</name>
    <dbReference type="NCBI Taxonomy" id="516702"/>
    <lineage>
        <taxon>Bacteria</taxon>
        <taxon>Pseudomonadati</taxon>
        <taxon>Pseudomonadota</taxon>
        <taxon>Betaproteobacteria</taxon>
        <taxon>Burkholderiales</taxon>
        <taxon>Alcaligenaceae</taxon>
        <taxon>Pigmentiphaga</taxon>
    </lineage>
</organism>
<dbReference type="Proteomes" id="UP000542125">
    <property type="component" value="Unassembled WGS sequence"/>
</dbReference>
<evidence type="ECO:0000313" key="3">
    <source>
        <dbReference type="Proteomes" id="UP000542125"/>
    </source>
</evidence>
<dbReference type="InterPro" id="IPR013096">
    <property type="entry name" value="Cupin_2"/>
</dbReference>
<dbReference type="CDD" id="cd02231">
    <property type="entry name" value="cupin_BLL6423-like"/>
    <property type="match status" value="1"/>
</dbReference>
<dbReference type="EMBL" id="JACBYR010000001">
    <property type="protein sequence ID" value="NYE82259.1"/>
    <property type="molecule type" value="Genomic_DNA"/>
</dbReference>
<name>A0A7Y9LJS9_9BURK</name>
<sequence>MQGTIRRVVTGHDADGRAIVIEDGPAPNVRHNPARPGYYLTQLWITPTSPAPIDNGPDPTLSPVALQPPPLGSVIRVIEFPPAALELRNLDPDAAKAAFALFGGQQALTAQHAPNTRHPFMHRTETIDYAVVLTGEITMLLDESEVTLKAGDMLVQRGTHHAWTNRSDAPCKVLFVLIDGQFEPALAEKFQDGHA</sequence>
<reference evidence="2 3" key="1">
    <citation type="submission" date="2020-07" db="EMBL/GenBank/DDBJ databases">
        <title>Genomic Encyclopedia of Type Strains, Phase IV (KMG-V): Genome sequencing to study the core and pangenomes of soil and plant-associated prokaryotes.</title>
        <authorList>
            <person name="Whitman W."/>
        </authorList>
    </citation>
    <scope>NUCLEOTIDE SEQUENCE [LARGE SCALE GENOMIC DNA]</scope>
    <source>
        <strain evidence="2 3">SAS40</strain>
    </source>
</reference>
<dbReference type="Gene3D" id="2.60.120.10">
    <property type="entry name" value="Jelly Rolls"/>
    <property type="match status" value="1"/>
</dbReference>
<accession>A0A7Y9LJS9</accession>
<keyword evidence="3" id="KW-1185">Reference proteome</keyword>
<feature type="domain" description="Cupin type-2" evidence="1">
    <location>
        <begin position="115"/>
        <end position="176"/>
    </location>
</feature>
<dbReference type="InterPro" id="IPR047142">
    <property type="entry name" value="OryJ/VirC-like"/>
</dbReference>
<keyword evidence="2" id="KW-0413">Isomerase</keyword>
<dbReference type="InterPro" id="IPR011051">
    <property type="entry name" value="RmlC_Cupin_sf"/>
</dbReference>
<dbReference type="PANTHER" id="PTHR36156">
    <property type="entry name" value="SLR2101 PROTEIN"/>
    <property type="match status" value="1"/>
</dbReference>
<dbReference type="AlphaFoldDB" id="A0A7Y9LJS9"/>
<evidence type="ECO:0000313" key="2">
    <source>
        <dbReference type="EMBL" id="NYE82259.1"/>
    </source>
</evidence>
<protein>
    <submittedName>
        <fullName evidence="2">Mannose-6-phosphate isomerase-like protein (Cupin superfamily)</fullName>
    </submittedName>
</protein>
<evidence type="ECO:0000259" key="1">
    <source>
        <dbReference type="Pfam" id="PF07883"/>
    </source>
</evidence>
<dbReference type="Gene3D" id="2.20.70.150">
    <property type="match status" value="1"/>
</dbReference>
<dbReference type="InterPro" id="IPR014710">
    <property type="entry name" value="RmlC-like_jellyroll"/>
</dbReference>
<gene>
    <name evidence="2" type="ORF">FHW18_001530</name>
</gene>
<comment type="caution">
    <text evidence="2">The sequence shown here is derived from an EMBL/GenBank/DDBJ whole genome shotgun (WGS) entry which is preliminary data.</text>
</comment>
<proteinExistence type="predicted"/>
<dbReference type="SUPFAM" id="SSF51182">
    <property type="entry name" value="RmlC-like cupins"/>
    <property type="match status" value="1"/>
</dbReference>
<dbReference type="GO" id="GO:0016853">
    <property type="term" value="F:isomerase activity"/>
    <property type="evidence" value="ECO:0007669"/>
    <property type="project" value="UniProtKB-KW"/>
</dbReference>